<dbReference type="EMBL" id="CP002198">
    <property type="protein sequence ID" value="ADN16032.1"/>
    <property type="molecule type" value="Genomic_DNA"/>
</dbReference>
<sequence>MTISTFWMYFDETKLKEEIEIFSSFSTIPNWSLEKLRRVSVYYRDLVKNHSNHLALMISRLPETQFKSLIAEILNDEQGNGYYHKSHLFLWDNFLKSIGVNDIKRNIDIPDKMKPFIENSSIDFVVGLEGLGVECICSVYLSIFEKFLKKHPYILQHYDKVDWLFFDIHVRGEDIHHKEKIRKAVDDLIESRQINPDLVLKGYNKAKEAWRQTWCDWINLPEEKAVEALSRA</sequence>
<proteinExistence type="predicted"/>
<dbReference type="Proteomes" id="UP000008206">
    <property type="component" value="Chromosome"/>
</dbReference>
<keyword evidence="2" id="KW-1185">Reference proteome</keyword>
<evidence type="ECO:0000313" key="2">
    <source>
        <dbReference type="Proteomes" id="UP000008206"/>
    </source>
</evidence>
<dbReference type="KEGG" id="cyj:Cyan7822_4112"/>
<gene>
    <name evidence="1" type="ordered locus">Cyan7822_4112</name>
</gene>
<dbReference type="RefSeq" id="WP_013324098.1">
    <property type="nucleotide sequence ID" value="NC_014501.1"/>
</dbReference>
<dbReference type="STRING" id="497965.Cyan7822_4112"/>
<evidence type="ECO:0000313" key="1">
    <source>
        <dbReference type="EMBL" id="ADN16032.1"/>
    </source>
</evidence>
<name>E0U6Z5_GLOV7</name>
<reference evidence="2" key="1">
    <citation type="journal article" date="2011" name="MBio">
        <title>Novel metabolic attributes of the genus Cyanothece, comprising a group of unicellular nitrogen-fixing Cyanobacteria.</title>
        <authorList>
            <person name="Bandyopadhyay A."/>
            <person name="Elvitigala T."/>
            <person name="Welsh E."/>
            <person name="Stockel J."/>
            <person name="Liberton M."/>
            <person name="Min H."/>
            <person name="Sherman L.A."/>
            <person name="Pakrasi H.B."/>
        </authorList>
    </citation>
    <scope>NUCLEOTIDE SEQUENCE [LARGE SCALE GENOMIC DNA]</scope>
    <source>
        <strain evidence="2">PCC 7822</strain>
    </source>
</reference>
<dbReference type="AlphaFoldDB" id="E0U6Z5"/>
<dbReference type="eggNOG" id="ENOG5033YA1">
    <property type="taxonomic scope" value="Bacteria"/>
</dbReference>
<dbReference type="HOGENOM" id="CLU_1164821_0_0_3"/>
<dbReference type="OrthoDB" id="793940at2"/>
<evidence type="ECO:0008006" key="3">
    <source>
        <dbReference type="Google" id="ProtNLM"/>
    </source>
</evidence>
<dbReference type="InterPro" id="IPR016084">
    <property type="entry name" value="Haem_Oase-like_multi-hlx"/>
</dbReference>
<dbReference type="SUPFAM" id="SSF48613">
    <property type="entry name" value="Heme oxygenase-like"/>
    <property type="match status" value="1"/>
</dbReference>
<dbReference type="Gene3D" id="1.20.910.10">
    <property type="entry name" value="Heme oxygenase-like"/>
    <property type="match status" value="1"/>
</dbReference>
<accession>E0U6Z5</accession>
<protein>
    <recommendedName>
        <fullName evidence="3">Iron-containing redox enzyme family protein</fullName>
    </recommendedName>
</protein>
<organism evidence="1 2">
    <name type="scientific">Gloeothece verrucosa (strain PCC 7822)</name>
    <name type="common">Cyanothece sp. (strain PCC 7822)</name>
    <dbReference type="NCBI Taxonomy" id="497965"/>
    <lineage>
        <taxon>Bacteria</taxon>
        <taxon>Bacillati</taxon>
        <taxon>Cyanobacteriota</taxon>
        <taxon>Cyanophyceae</taxon>
        <taxon>Oscillatoriophycideae</taxon>
        <taxon>Chroococcales</taxon>
        <taxon>Aphanothecaceae</taxon>
        <taxon>Gloeothece</taxon>
        <taxon>Gloeothece verrucosa</taxon>
    </lineage>
</organism>
<dbReference type="Pfam" id="PF14518">
    <property type="entry name" value="Haem_oxygenas_2"/>
    <property type="match status" value="1"/>
</dbReference>